<proteinExistence type="predicted"/>
<evidence type="ECO:0000313" key="2">
    <source>
        <dbReference type="EMBL" id="VUZ51682.1"/>
    </source>
</evidence>
<gene>
    <name evidence="2" type="ORF">WMSIL1_LOCUS10210</name>
</gene>
<keyword evidence="3" id="KW-1185">Reference proteome</keyword>
<dbReference type="Proteomes" id="UP000321570">
    <property type="component" value="Unassembled WGS sequence"/>
</dbReference>
<evidence type="ECO:0000256" key="1">
    <source>
        <dbReference type="SAM" id="MobiDB-lite"/>
    </source>
</evidence>
<accession>A0A564YWP8</accession>
<sequence>MKVAKDARPTIGVIIMMNTALIREMKIRRLSERDVGERSKRLYQTTLEALPTVKRRRFSCQTAGKGTKGFRYSRNEEDHVKQSSTRDMLKISALLVPQNYANRHTNSSRAPHPVQNLCSFE</sequence>
<evidence type="ECO:0000313" key="3">
    <source>
        <dbReference type="Proteomes" id="UP000321570"/>
    </source>
</evidence>
<organism evidence="2 3">
    <name type="scientific">Hymenolepis diminuta</name>
    <name type="common">Rat tapeworm</name>
    <dbReference type="NCBI Taxonomy" id="6216"/>
    <lineage>
        <taxon>Eukaryota</taxon>
        <taxon>Metazoa</taxon>
        <taxon>Spiralia</taxon>
        <taxon>Lophotrochozoa</taxon>
        <taxon>Platyhelminthes</taxon>
        <taxon>Cestoda</taxon>
        <taxon>Eucestoda</taxon>
        <taxon>Cyclophyllidea</taxon>
        <taxon>Hymenolepididae</taxon>
        <taxon>Hymenolepis</taxon>
    </lineage>
</organism>
<dbReference type="AlphaFoldDB" id="A0A564YWP8"/>
<reference evidence="2 3" key="1">
    <citation type="submission" date="2019-07" db="EMBL/GenBank/DDBJ databases">
        <authorList>
            <person name="Jastrzebski P J."/>
            <person name="Paukszto L."/>
            <person name="Jastrzebski P J."/>
        </authorList>
    </citation>
    <scope>NUCLEOTIDE SEQUENCE [LARGE SCALE GENOMIC DNA]</scope>
    <source>
        <strain evidence="2 3">WMS-il1</strain>
    </source>
</reference>
<feature type="non-terminal residue" evidence="2">
    <location>
        <position position="121"/>
    </location>
</feature>
<name>A0A564YWP8_HYMDI</name>
<protein>
    <submittedName>
        <fullName evidence="2">Uncharacterized protein</fullName>
    </submittedName>
</protein>
<dbReference type="EMBL" id="CABIJS010000444">
    <property type="protein sequence ID" value="VUZ51682.1"/>
    <property type="molecule type" value="Genomic_DNA"/>
</dbReference>
<feature type="region of interest" description="Disordered" evidence="1">
    <location>
        <begin position="102"/>
        <end position="121"/>
    </location>
</feature>